<dbReference type="InterPro" id="IPR017850">
    <property type="entry name" value="Alkaline_phosphatase_core_sf"/>
</dbReference>
<gene>
    <name evidence="1" type="ORF">S01H1_33654</name>
</gene>
<dbReference type="Pfam" id="PF01663">
    <property type="entry name" value="Phosphodiest"/>
    <property type="match status" value="1"/>
</dbReference>
<dbReference type="Gene3D" id="3.40.720.10">
    <property type="entry name" value="Alkaline Phosphatase, subunit A"/>
    <property type="match status" value="1"/>
</dbReference>
<feature type="non-terminal residue" evidence="1">
    <location>
        <position position="273"/>
    </location>
</feature>
<dbReference type="AlphaFoldDB" id="X0WIJ1"/>
<dbReference type="SUPFAM" id="SSF53649">
    <property type="entry name" value="Alkaline phosphatase-like"/>
    <property type="match status" value="1"/>
</dbReference>
<protein>
    <recommendedName>
        <fullName evidence="2">Alkaline phosphatase</fullName>
    </recommendedName>
</protein>
<comment type="caution">
    <text evidence="1">The sequence shown here is derived from an EMBL/GenBank/DDBJ whole genome shotgun (WGS) entry which is preliminary data.</text>
</comment>
<organism evidence="1">
    <name type="scientific">marine sediment metagenome</name>
    <dbReference type="NCBI Taxonomy" id="412755"/>
    <lineage>
        <taxon>unclassified sequences</taxon>
        <taxon>metagenomes</taxon>
        <taxon>ecological metagenomes</taxon>
    </lineage>
</organism>
<reference evidence="1" key="1">
    <citation type="journal article" date="2014" name="Front. Microbiol.">
        <title>High frequency of phylogenetically diverse reductive dehalogenase-homologous genes in deep subseafloor sedimentary metagenomes.</title>
        <authorList>
            <person name="Kawai M."/>
            <person name="Futagami T."/>
            <person name="Toyoda A."/>
            <person name="Takaki Y."/>
            <person name="Nishi S."/>
            <person name="Hori S."/>
            <person name="Arai W."/>
            <person name="Tsubouchi T."/>
            <person name="Morono Y."/>
            <person name="Uchiyama I."/>
            <person name="Ito T."/>
            <person name="Fujiyama A."/>
            <person name="Inagaki F."/>
            <person name="Takami H."/>
        </authorList>
    </citation>
    <scope>NUCLEOTIDE SEQUENCE</scope>
    <source>
        <strain evidence="1">Expedition CK06-06</strain>
    </source>
</reference>
<feature type="non-terminal residue" evidence="1">
    <location>
        <position position="1"/>
    </location>
</feature>
<name>X0WIJ1_9ZZZZ</name>
<dbReference type="EMBL" id="BARS01020901">
    <property type="protein sequence ID" value="GAG12496.1"/>
    <property type="molecule type" value="Genomic_DNA"/>
</dbReference>
<evidence type="ECO:0000313" key="1">
    <source>
        <dbReference type="EMBL" id="GAG12496.1"/>
    </source>
</evidence>
<proteinExistence type="predicted"/>
<dbReference type="InterPro" id="IPR002591">
    <property type="entry name" value="Phosphodiest/P_Trfase"/>
</dbReference>
<accession>X0WIJ1</accession>
<evidence type="ECO:0008006" key="2">
    <source>
        <dbReference type="Google" id="ProtNLM"/>
    </source>
</evidence>
<sequence>TEEIHREVSGLTDWLVLGALICRNQKSNVGNAAFCLLAMVTESPKDIWSLYMNMHRILIAAGLAVLTIGSAWAQSPERKVRLVLQITVDQLRADLIDRYVAGFGEGGFKRLLKNGTFYVDAYHRHANTETVVGHATLATGTDPAVHGMVGNVWLDRASGKLIYNVEDADYPLLGKGGGVDAKSEIDPTQKLATTQGRSPRAIQSTTISDAISLSLGPKAKVFGVSVKDRGAITMAGHVGKAFWFSKSGGRMVTSKFYMNDYPAWVDAWNAKGV</sequence>